<dbReference type="RefSeq" id="WP_141167581.1">
    <property type="nucleotide sequence ID" value="NZ_VHLH01000026.1"/>
</dbReference>
<dbReference type="Pfam" id="PF07345">
    <property type="entry name" value="ATPaseInh_sub_z"/>
    <property type="match status" value="1"/>
</dbReference>
<dbReference type="Proteomes" id="UP000320314">
    <property type="component" value="Unassembled WGS sequence"/>
</dbReference>
<reference evidence="1 2" key="1">
    <citation type="submission" date="2019-06" db="EMBL/GenBank/DDBJ databases">
        <authorList>
            <person name="Li M."/>
        </authorList>
    </citation>
    <scope>NUCLEOTIDE SEQUENCE [LARGE SCALE GENOMIC DNA]</scope>
    <source>
        <strain evidence="1 2">BGMRC6574</strain>
    </source>
</reference>
<proteinExistence type="predicted"/>
<dbReference type="OrthoDB" id="9810387at2"/>
<protein>
    <submittedName>
        <fullName evidence="1">DUF1476 domain-containing protein</fullName>
    </submittedName>
</protein>
<dbReference type="Gene3D" id="1.10.790.20">
    <property type="entry name" value="Domain of unknown function DUF1476"/>
    <property type="match status" value="1"/>
</dbReference>
<comment type="caution">
    <text evidence="1">The sequence shown here is derived from an EMBL/GenBank/DDBJ whole genome shotgun (WGS) entry which is preliminary data.</text>
</comment>
<keyword evidence="2" id="KW-1185">Reference proteome</keyword>
<accession>A0A506U0S4</accession>
<dbReference type="PIRSF" id="PIRSF031780">
    <property type="entry name" value="UCP031780"/>
    <property type="match status" value="1"/>
</dbReference>
<dbReference type="AlphaFoldDB" id="A0A506U0S4"/>
<sequence>MGMLDERERAFENLFAHDEDLRFRAQIRRNRMIGRWAAARLGKSGAQAEAYVAEIVAAGFEGKRGEGVVTRIEADLASGTHAVDANEIRAKMATFLVEAVEELRKEG</sequence>
<dbReference type="InterPro" id="IPR038293">
    <property type="entry name" value="ATPase_inh_sub_z_sf"/>
</dbReference>
<gene>
    <name evidence="1" type="ORF">FJU11_13415</name>
</gene>
<dbReference type="EMBL" id="VHLH01000026">
    <property type="protein sequence ID" value="TPW26801.1"/>
    <property type="molecule type" value="Genomic_DNA"/>
</dbReference>
<name>A0A506U0S4_9HYPH</name>
<dbReference type="InterPro" id="IPR009945">
    <property type="entry name" value="ATPase_inh_sub_z"/>
</dbReference>
<organism evidence="1 2">
    <name type="scientific">Pararhizobium mangrovi</name>
    <dbReference type="NCBI Taxonomy" id="2590452"/>
    <lineage>
        <taxon>Bacteria</taxon>
        <taxon>Pseudomonadati</taxon>
        <taxon>Pseudomonadota</taxon>
        <taxon>Alphaproteobacteria</taxon>
        <taxon>Hyphomicrobiales</taxon>
        <taxon>Rhizobiaceae</taxon>
        <taxon>Rhizobium/Agrobacterium group</taxon>
        <taxon>Pararhizobium</taxon>
    </lineage>
</organism>
<evidence type="ECO:0000313" key="2">
    <source>
        <dbReference type="Proteomes" id="UP000320314"/>
    </source>
</evidence>
<evidence type="ECO:0000313" key="1">
    <source>
        <dbReference type="EMBL" id="TPW26801.1"/>
    </source>
</evidence>